<evidence type="ECO:0008006" key="3">
    <source>
        <dbReference type="Google" id="ProtNLM"/>
    </source>
</evidence>
<dbReference type="AlphaFoldDB" id="A0A177MRC5"/>
<evidence type="ECO:0000313" key="2">
    <source>
        <dbReference type="Proteomes" id="UP000078090"/>
    </source>
</evidence>
<evidence type="ECO:0000313" key="1">
    <source>
        <dbReference type="EMBL" id="OAI08367.1"/>
    </source>
</evidence>
<sequence length="395" mass="43300">MSHETQVILDRVVLVKVEANIYGARKKLKKEDLVLADGSKLPPEDLASLGSKRLLDPDKLTVFNRLKKEAERICLRVGTRFLGGFAVPVESAASITAELERIALEFAAAKTEFIAGYDAAVTDWVVRHPEFAGIIEQAVDSVEFVSTRLSFDFLIVSVGLPESLPPADVARLESKIGSLSEQMFHEIAVDANLLVEQSLLGKEQVTRNALRPIRRMRDKLDGLGFLDHRVAPVVSTIDDLLARIPNKGAIEGSILQEILATAMLLSDPDKTRRHGEGLLAAQPPVVEEAEEVIEHAESEPPVKPTLVFAETIPDSPDFTDLFEGIFDDELEPESVSVSEDWALGVLLDKSQADAAPTDDSDEDIQPDDQSDLVAVTADGDDDEDAVEHSNQDYWF</sequence>
<dbReference type="Pfam" id="PF11348">
    <property type="entry name" value="DUF3150"/>
    <property type="match status" value="1"/>
</dbReference>
<organism evidence="1 2">
    <name type="scientific">Methylomonas methanica</name>
    <dbReference type="NCBI Taxonomy" id="421"/>
    <lineage>
        <taxon>Bacteria</taxon>
        <taxon>Pseudomonadati</taxon>
        <taxon>Pseudomonadota</taxon>
        <taxon>Gammaproteobacteria</taxon>
        <taxon>Methylococcales</taxon>
        <taxon>Methylococcaceae</taxon>
        <taxon>Methylomonas</taxon>
    </lineage>
</organism>
<dbReference type="InterPro" id="IPR021496">
    <property type="entry name" value="DUF3150"/>
</dbReference>
<reference evidence="1 2" key="1">
    <citation type="submission" date="2016-03" db="EMBL/GenBank/DDBJ databases">
        <authorList>
            <person name="Ploux O."/>
        </authorList>
    </citation>
    <scope>NUCLEOTIDE SEQUENCE [LARGE SCALE GENOMIC DNA]</scope>
    <source>
        <strain evidence="1 2">R-45363</strain>
    </source>
</reference>
<dbReference type="Proteomes" id="UP000078090">
    <property type="component" value="Unassembled WGS sequence"/>
</dbReference>
<dbReference type="OrthoDB" id="8900573at2"/>
<name>A0A177MRC5_METMH</name>
<dbReference type="RefSeq" id="WP_064007140.1">
    <property type="nucleotide sequence ID" value="NZ_LUUG01000045.1"/>
</dbReference>
<proteinExistence type="predicted"/>
<protein>
    <recommendedName>
        <fullName evidence="3">DUF3150 domain-containing protein</fullName>
    </recommendedName>
</protein>
<accession>A0A177MRC5</accession>
<gene>
    <name evidence="1" type="ORF">A1332_07725</name>
</gene>
<comment type="caution">
    <text evidence="1">The sequence shown here is derived from an EMBL/GenBank/DDBJ whole genome shotgun (WGS) entry which is preliminary data.</text>
</comment>
<dbReference type="EMBL" id="LUUG01000045">
    <property type="protein sequence ID" value="OAI08367.1"/>
    <property type="molecule type" value="Genomic_DNA"/>
</dbReference>